<evidence type="ECO:0000313" key="2">
    <source>
        <dbReference type="EMBL" id="AIE98486.1"/>
    </source>
</evidence>
<reference evidence="2" key="1">
    <citation type="journal article" date="2014" name="Genome Biol. Evol.">
        <title>Pangenome evidence for extensive interdomain horizontal transfer affecting lineage core and shell genes in uncultured planktonic thaumarchaeota and euryarchaeota.</title>
        <authorList>
            <person name="Deschamps P."/>
            <person name="Zivanovic Y."/>
            <person name="Moreira D."/>
            <person name="Rodriguez-Valera F."/>
            <person name="Lopez-Garcia P."/>
        </authorList>
    </citation>
    <scope>NUCLEOTIDE SEQUENCE</scope>
</reference>
<dbReference type="NCBIfam" id="TIGR01926">
    <property type="entry name" value="peroxid_rel"/>
    <property type="match status" value="1"/>
</dbReference>
<dbReference type="NCBIfam" id="TIGR00778">
    <property type="entry name" value="ahpD_dom"/>
    <property type="match status" value="1"/>
</dbReference>
<dbReference type="InterPro" id="IPR010195">
    <property type="entry name" value="Uncharacterised_peroxidase-rel"/>
</dbReference>
<proteinExistence type="predicted"/>
<dbReference type="SUPFAM" id="SSF69118">
    <property type="entry name" value="AhpD-like"/>
    <property type="match status" value="1"/>
</dbReference>
<dbReference type="Pfam" id="PF02627">
    <property type="entry name" value="CMD"/>
    <property type="match status" value="1"/>
</dbReference>
<dbReference type="AlphaFoldDB" id="A0A075G978"/>
<dbReference type="Gene3D" id="1.20.1290.10">
    <property type="entry name" value="AhpD-like"/>
    <property type="match status" value="1"/>
</dbReference>
<sequence length="175" mass="19612">MPFVKEGDESNPDVSSLYKEIDDELKIGKIPNILKTTSIDPLIAKWFWDGVKIILLRESSIPRTLKESIAVVVSNANSCNYCTQAHSMLLQLMGFDEDKINDLKNDFENFSEKEKAALNYALKINNSANKTTPDDHRILNELGYDDKQIVEITSVVAAFNWANIIADALGTDMEA</sequence>
<dbReference type="InterPro" id="IPR003779">
    <property type="entry name" value="CMD-like"/>
</dbReference>
<organism evidence="2">
    <name type="scientific">uncultured marine thaumarchaeote KM3_05_H05</name>
    <dbReference type="NCBI Taxonomy" id="1455972"/>
    <lineage>
        <taxon>Archaea</taxon>
        <taxon>Nitrososphaerota</taxon>
        <taxon>environmental samples</taxon>
    </lineage>
</organism>
<evidence type="ECO:0000259" key="1">
    <source>
        <dbReference type="Pfam" id="PF02627"/>
    </source>
</evidence>
<dbReference type="InterPro" id="IPR029032">
    <property type="entry name" value="AhpD-like"/>
</dbReference>
<dbReference type="InterPro" id="IPR004675">
    <property type="entry name" value="AhpD_core"/>
</dbReference>
<dbReference type="GO" id="GO:0051920">
    <property type="term" value="F:peroxiredoxin activity"/>
    <property type="evidence" value="ECO:0007669"/>
    <property type="project" value="InterPro"/>
</dbReference>
<accession>A0A075G978</accession>
<feature type="domain" description="Carboxymuconolactone decarboxylase-like" evidence="1">
    <location>
        <begin position="54"/>
        <end position="103"/>
    </location>
</feature>
<name>A0A075G978_9ARCH</name>
<dbReference type="PANTHER" id="PTHR35446:SF2">
    <property type="entry name" value="CARBOXYMUCONOLACTONE DECARBOXYLASE-LIKE DOMAIN-CONTAINING PROTEIN"/>
    <property type="match status" value="1"/>
</dbReference>
<dbReference type="EMBL" id="KF900536">
    <property type="protein sequence ID" value="AIE98486.1"/>
    <property type="molecule type" value="Genomic_DNA"/>
</dbReference>
<dbReference type="PANTHER" id="PTHR35446">
    <property type="entry name" value="SI:CH211-175M2.5"/>
    <property type="match status" value="1"/>
</dbReference>
<protein>
    <recommendedName>
        <fullName evidence="1">Carboxymuconolactone decarboxylase-like domain-containing protein</fullName>
    </recommendedName>
</protein>